<keyword evidence="3" id="KW-1185">Reference proteome</keyword>
<reference evidence="2 3" key="1">
    <citation type="journal article" date="2011" name="Stand. Genomic Sci.">
        <title>Complete genome sequence of Treponema succinifaciens type strain (6091).</title>
        <authorList>
            <person name="Han C."/>
            <person name="Gronow S."/>
            <person name="Teshima H."/>
            <person name="Lapidus A."/>
            <person name="Nolan M."/>
            <person name="Lucas S."/>
            <person name="Hammon N."/>
            <person name="Deshpande S."/>
            <person name="Cheng J.F."/>
            <person name="Zeytun A."/>
            <person name="Tapia R."/>
            <person name="Goodwin L."/>
            <person name="Pitluck S."/>
            <person name="Liolios K."/>
            <person name="Pagani I."/>
            <person name="Ivanova N."/>
            <person name="Mavromatis K."/>
            <person name="Mikhailova N."/>
            <person name="Huntemann M."/>
            <person name="Pati A."/>
            <person name="Chen A."/>
            <person name="Palaniappan K."/>
            <person name="Land M."/>
            <person name="Hauser L."/>
            <person name="Brambilla E.M."/>
            <person name="Rohde M."/>
            <person name="Goker M."/>
            <person name="Woyke T."/>
            <person name="Bristow J."/>
            <person name="Eisen J.A."/>
            <person name="Markowitz V."/>
            <person name="Hugenholtz P."/>
            <person name="Kyrpides N.C."/>
            <person name="Klenk H.P."/>
            <person name="Detter J.C."/>
        </authorList>
    </citation>
    <scope>NUCLEOTIDE SEQUENCE [LARGE SCALE GENOMIC DNA]</scope>
    <source>
        <strain evidence="3">ATCC 33096 / DSM 2489 / 6091</strain>
    </source>
</reference>
<name>F2NRD8_TRES6</name>
<dbReference type="EMBL" id="CP002631">
    <property type="protein sequence ID" value="AEB13480.1"/>
    <property type="molecule type" value="Genomic_DNA"/>
</dbReference>
<dbReference type="GeneID" id="302997741"/>
<dbReference type="HOGENOM" id="CLU_2002897_0_0_12"/>
<dbReference type="KEGG" id="tsu:Tresu_0534"/>
<evidence type="ECO:0000256" key="1">
    <source>
        <dbReference type="SAM" id="Phobius"/>
    </source>
</evidence>
<dbReference type="Proteomes" id="UP000006852">
    <property type="component" value="Chromosome"/>
</dbReference>
<dbReference type="RefSeq" id="WP_013700787.1">
    <property type="nucleotide sequence ID" value="NC_015385.1"/>
</dbReference>
<accession>F2NRD8</accession>
<keyword evidence="1" id="KW-0812">Transmembrane</keyword>
<keyword evidence="1" id="KW-0472">Membrane</keyword>
<evidence type="ECO:0000313" key="2">
    <source>
        <dbReference type="EMBL" id="AEB13480.1"/>
    </source>
</evidence>
<dbReference type="AlphaFoldDB" id="F2NRD8"/>
<reference evidence="3" key="2">
    <citation type="submission" date="2011-04" db="EMBL/GenBank/DDBJ databases">
        <title>The complete genome of chromosome of Treponema succinifaciens DSM 2489.</title>
        <authorList>
            <person name="Lucas S."/>
            <person name="Copeland A."/>
            <person name="Lapidus A."/>
            <person name="Bruce D."/>
            <person name="Goodwin L."/>
            <person name="Pitluck S."/>
            <person name="Peters L."/>
            <person name="Kyrpides N."/>
            <person name="Mavromatis K."/>
            <person name="Ivanova N."/>
            <person name="Ovchinnikova G."/>
            <person name="Teshima H."/>
            <person name="Detter J.C."/>
            <person name="Tapia R."/>
            <person name="Han C."/>
            <person name="Land M."/>
            <person name="Hauser L."/>
            <person name="Markowitz V."/>
            <person name="Cheng J.-F."/>
            <person name="Hugenholtz P."/>
            <person name="Woyke T."/>
            <person name="Wu D."/>
            <person name="Gronow S."/>
            <person name="Wellnitz S."/>
            <person name="Brambilla E."/>
            <person name="Klenk H.-P."/>
            <person name="Eisen J.A."/>
        </authorList>
    </citation>
    <scope>NUCLEOTIDE SEQUENCE [LARGE SCALE GENOMIC DNA]</scope>
    <source>
        <strain evidence="3">ATCC 33096 / DSM 2489 / 6091</strain>
    </source>
</reference>
<protein>
    <submittedName>
        <fullName evidence="2">Uncharacterized protein</fullName>
    </submittedName>
</protein>
<evidence type="ECO:0000313" key="3">
    <source>
        <dbReference type="Proteomes" id="UP000006852"/>
    </source>
</evidence>
<proteinExistence type="predicted"/>
<keyword evidence="1" id="KW-1133">Transmembrane helix</keyword>
<gene>
    <name evidence="2" type="ordered locus">Tresu_0534</name>
</gene>
<feature type="transmembrane region" description="Helical" evidence="1">
    <location>
        <begin position="12"/>
        <end position="32"/>
    </location>
</feature>
<organism evidence="2 3">
    <name type="scientific">Treponema succinifaciens (strain ATCC 33096 / DSM 2489 / 6091)</name>
    <dbReference type="NCBI Taxonomy" id="869209"/>
    <lineage>
        <taxon>Bacteria</taxon>
        <taxon>Pseudomonadati</taxon>
        <taxon>Spirochaetota</taxon>
        <taxon>Spirochaetia</taxon>
        <taxon>Spirochaetales</taxon>
        <taxon>Treponemataceae</taxon>
        <taxon>Treponema</taxon>
    </lineage>
</organism>
<sequence length="124" mass="13951">MLYNVLSENKKNILIFTLIASAVVFSACHFGTDESFELSIKDTTKDTAFVIGFTFDDSTKSYARINPGTIATINCEQEVTKIEFFSGINLQTKEMYLKATYSHRIKHTTTLTISEISDGKYVVK</sequence>